<name>A0A6B0RJR7_9CETA</name>
<evidence type="ECO:0000313" key="2">
    <source>
        <dbReference type="EMBL" id="MXQ88967.1"/>
    </source>
</evidence>
<organism evidence="2 3">
    <name type="scientific">Bos mutus</name>
    <name type="common">wild yak</name>
    <dbReference type="NCBI Taxonomy" id="72004"/>
    <lineage>
        <taxon>Eukaryota</taxon>
        <taxon>Metazoa</taxon>
        <taxon>Chordata</taxon>
        <taxon>Craniata</taxon>
        <taxon>Vertebrata</taxon>
        <taxon>Euteleostomi</taxon>
        <taxon>Mammalia</taxon>
        <taxon>Eutheria</taxon>
        <taxon>Laurasiatheria</taxon>
        <taxon>Artiodactyla</taxon>
        <taxon>Ruminantia</taxon>
        <taxon>Pecora</taxon>
        <taxon>Bovidae</taxon>
        <taxon>Bovinae</taxon>
        <taxon>Bos</taxon>
    </lineage>
</organism>
<gene>
    <name evidence="2" type="ORF">E5288_WYG019942</name>
</gene>
<feature type="region of interest" description="Disordered" evidence="1">
    <location>
        <begin position="1"/>
        <end position="26"/>
    </location>
</feature>
<evidence type="ECO:0000256" key="1">
    <source>
        <dbReference type="SAM" id="MobiDB-lite"/>
    </source>
</evidence>
<dbReference type="EMBL" id="VBQZ03000051">
    <property type="protein sequence ID" value="MXQ88967.1"/>
    <property type="molecule type" value="Genomic_DNA"/>
</dbReference>
<dbReference type="Proteomes" id="UP000322234">
    <property type="component" value="Unassembled WGS sequence"/>
</dbReference>
<proteinExistence type="predicted"/>
<sequence>MPELRSGPTRSGLCRAPPPPCSRSGDPGAFVLPLPLQSGPQALCRTWLAAEPHITSEPPTVRIVDLASLPAVHLESGNEAPGRAAGFPRS</sequence>
<comment type="caution">
    <text evidence="2">The sequence shown here is derived from an EMBL/GenBank/DDBJ whole genome shotgun (WGS) entry which is preliminary data.</text>
</comment>
<reference evidence="2" key="1">
    <citation type="submission" date="2019-10" db="EMBL/GenBank/DDBJ databases">
        <title>The sequence and de novo assembly of the wild yak genome.</title>
        <authorList>
            <person name="Liu Y."/>
        </authorList>
    </citation>
    <scope>NUCLEOTIDE SEQUENCE [LARGE SCALE GENOMIC DNA]</scope>
    <source>
        <strain evidence="2">WY2019</strain>
    </source>
</reference>
<keyword evidence="3" id="KW-1185">Reference proteome</keyword>
<evidence type="ECO:0000313" key="3">
    <source>
        <dbReference type="Proteomes" id="UP000322234"/>
    </source>
</evidence>
<protein>
    <submittedName>
        <fullName evidence="2">Uncharacterized protein</fullName>
    </submittedName>
</protein>
<accession>A0A6B0RJR7</accession>
<dbReference type="AlphaFoldDB" id="A0A6B0RJR7"/>